<dbReference type="EMBL" id="GBRH01167954">
    <property type="protein sequence ID" value="JAE29942.1"/>
    <property type="molecule type" value="Transcribed_RNA"/>
</dbReference>
<name>A0A0A9GZI8_ARUDO</name>
<protein>
    <submittedName>
        <fullName evidence="1">Uncharacterized protein</fullName>
    </submittedName>
</protein>
<evidence type="ECO:0000313" key="1">
    <source>
        <dbReference type="EMBL" id="JAE29942.1"/>
    </source>
</evidence>
<reference evidence="1" key="2">
    <citation type="journal article" date="2015" name="Data Brief">
        <title>Shoot transcriptome of the giant reed, Arundo donax.</title>
        <authorList>
            <person name="Barrero R.A."/>
            <person name="Guerrero F.D."/>
            <person name="Moolhuijzen P."/>
            <person name="Goolsby J.A."/>
            <person name="Tidwell J."/>
            <person name="Bellgard S.E."/>
            <person name="Bellgard M.I."/>
        </authorList>
    </citation>
    <scope>NUCLEOTIDE SEQUENCE</scope>
    <source>
        <tissue evidence="1">Shoot tissue taken approximately 20 cm above the soil surface</tissue>
    </source>
</reference>
<reference evidence="1" key="1">
    <citation type="submission" date="2014-09" db="EMBL/GenBank/DDBJ databases">
        <authorList>
            <person name="Magalhaes I.L.F."/>
            <person name="Oliveira U."/>
            <person name="Santos F.R."/>
            <person name="Vidigal T.H.D.A."/>
            <person name="Brescovit A.D."/>
            <person name="Santos A.J."/>
        </authorList>
    </citation>
    <scope>NUCLEOTIDE SEQUENCE</scope>
    <source>
        <tissue evidence="1">Shoot tissue taken approximately 20 cm above the soil surface</tissue>
    </source>
</reference>
<sequence length="34" mass="3794">MSSKKTSTNFRRNGLNTSSSGLETWLAHLLARKT</sequence>
<accession>A0A0A9GZI8</accession>
<proteinExistence type="predicted"/>
<dbReference type="AlphaFoldDB" id="A0A0A9GZI8"/>
<organism evidence="1">
    <name type="scientific">Arundo donax</name>
    <name type="common">Giant reed</name>
    <name type="synonym">Donax arundinaceus</name>
    <dbReference type="NCBI Taxonomy" id="35708"/>
    <lineage>
        <taxon>Eukaryota</taxon>
        <taxon>Viridiplantae</taxon>
        <taxon>Streptophyta</taxon>
        <taxon>Embryophyta</taxon>
        <taxon>Tracheophyta</taxon>
        <taxon>Spermatophyta</taxon>
        <taxon>Magnoliopsida</taxon>
        <taxon>Liliopsida</taxon>
        <taxon>Poales</taxon>
        <taxon>Poaceae</taxon>
        <taxon>PACMAD clade</taxon>
        <taxon>Arundinoideae</taxon>
        <taxon>Arundineae</taxon>
        <taxon>Arundo</taxon>
    </lineage>
</organism>